<comment type="subcellular location">
    <subcellularLocation>
        <location evidence="1 11">Nucleus</location>
    </subcellularLocation>
</comment>
<feature type="domain" description="SMC hinge" evidence="14">
    <location>
        <begin position="604"/>
        <end position="720"/>
    </location>
</feature>
<dbReference type="GO" id="GO:0051301">
    <property type="term" value="P:cell division"/>
    <property type="evidence" value="ECO:0007669"/>
    <property type="project" value="UniProtKB-KW"/>
</dbReference>
<dbReference type="InterPro" id="IPR003395">
    <property type="entry name" value="RecF/RecN/SMC_N"/>
</dbReference>
<dbReference type="SMART" id="SM00968">
    <property type="entry name" value="SMC_hinge"/>
    <property type="match status" value="1"/>
</dbReference>
<feature type="region of interest" description="Disordered" evidence="13">
    <location>
        <begin position="1090"/>
        <end position="1118"/>
    </location>
</feature>
<gene>
    <name evidence="15" type="ORF">L596_009685</name>
</gene>
<evidence type="ECO:0000313" key="15">
    <source>
        <dbReference type="EMBL" id="TKR95528.1"/>
    </source>
</evidence>
<evidence type="ECO:0000256" key="11">
    <source>
        <dbReference type="PIRNR" id="PIRNR005719"/>
    </source>
</evidence>
<evidence type="ECO:0000256" key="12">
    <source>
        <dbReference type="SAM" id="Coils"/>
    </source>
</evidence>
<sequence>MARKKVDKEEPKKKKRKNAAGEAAVAAAEEVDPDDVDERRALFENDIDEEDLLNMVIPPPPEELKGIDAHKRLMISSIEVENFKSYYGRQVIGPFHKNFTAIIGPNGSGKSNVIDSLLFVFGYRAAKIRSKKVSVLIHNSAAHDDIDKCRVQVNFQQIIDEPDGKYTVIPGSQFNVSRAGFKNNSSEYYYNGKKMQFKEVAHILRDVGIDLIHNRFLILQGEVEQISLMKPKAPSPNEEGMLEYLEDIIGCSRLKAPIERLNEKCTKLQDQRTTQFSRVKHAEREKEALENPVKEIMQHLRLENAITLVESKQLYKKKYRKEDHLENLTPKIEEIKDEIKTDRDQLKEVLKQQDEQNKALKALQKTVEQAEDGLLKTKTTRSNMDAELQQKQKELKRNKEKIEKLQVDIKKEEKKLAEYEAQPEKCEKKIGEQKIVAAEAEEAEEKWQKELDSRLTELEDKSKDLNEKKKAREQELAVATKSEDDASSKLLIAQEDRRNMCDEEAREETKMKEIEQNMTETEKNLEAKKVECEKIRSAIPGKGEAIAEAEKKREELKRRREELDKEIRPLRGKLQEEKSAASSMKSQNAVVNALMREREKGNIPGIYGRLGDLGGIPQKYDGAISTTCGALDNIVVSDVDCAQNCIKFLKQNSIGQATFIALDRQLHFKNRMNNKPETPENAPRLFDLITVKDKDVLPAFYYALQDTLYADDITSATRISMNYGRRWRVVTAKGELVDTGGTMTGGGNSTRTGRIGTSVRVDTSNRRRSGMGVEELEQKLKEMEKEILDVTRELETCNRQIDSLTKERTHLTRRLETVENEINNTSSRLAGLKESFKAQQEQVKKVKRNENAIQEATEKVAVLEKERDKAAKSADKIRSQVSNINGELQTIFDEIVGDCQKNLDEAKERKTAATKAVTKEQTALNTVSRNISKTQKKLTELNSDLERTEGGIESDEEKIQEFEVKLKSLVEQIEEEEKTKVEAEEALREASAKNAESNDEEIKLKEQLNELEKRLKEVQEKVAKIKHDIHHCDSELSKLSFQYVTFVDRLPAALTAPDSSDDVLAEAYNIEVDAIKAKGPSNAAIPVAPEADDEAEPMETDMDETDGSVEKMDEGVDEPEQRPITVHNMIGTIAIPAPSREAMQELSEQEFQFHMANLEAKKVNKRHDFNNLVEFYHKLLKYEKENAELEAISAKRDAHRNFLAELKAMRHNEFMAGFQKIGSALKEMYQMITLGGDASLDLVDSLDPFNEGVSFGVRPPKKSWKQITNLSGGEKTLSSLALVFALHQYKPTPLYVMDEIDAALDFRNVSIIGHYIKEKTKNAQFIIISLRNNMFELGDRLVGIYKTHDCTKNVCVDPDKVAKATEQRHEQIAKAKEERAEARRRAIAETPGTGTQDDPLVLM</sequence>
<evidence type="ECO:0000256" key="5">
    <source>
        <dbReference type="ARBA" id="ARBA00022776"/>
    </source>
</evidence>
<dbReference type="SUPFAM" id="SSF52540">
    <property type="entry name" value="P-loop containing nucleoside triphosphate hydrolases"/>
    <property type="match status" value="1"/>
</dbReference>
<keyword evidence="8" id="KW-0226">DNA condensation</keyword>
<feature type="region of interest" description="Disordered" evidence="13">
    <location>
        <begin position="476"/>
        <end position="504"/>
    </location>
</feature>
<evidence type="ECO:0000259" key="14">
    <source>
        <dbReference type="SMART" id="SM00968"/>
    </source>
</evidence>
<evidence type="ECO:0000256" key="8">
    <source>
        <dbReference type="ARBA" id="ARBA00023067"/>
    </source>
</evidence>
<dbReference type="Pfam" id="PF06470">
    <property type="entry name" value="SMC_hinge"/>
    <property type="match status" value="1"/>
</dbReference>
<proteinExistence type="inferred from homology"/>
<dbReference type="SUPFAM" id="SSF75553">
    <property type="entry name" value="Smc hinge domain"/>
    <property type="match status" value="1"/>
</dbReference>
<comment type="caution">
    <text evidence="15">The sequence shown here is derived from an EMBL/GenBank/DDBJ whole genome shotgun (WGS) entry which is preliminary data.</text>
</comment>
<evidence type="ECO:0000256" key="6">
    <source>
        <dbReference type="ARBA" id="ARBA00022840"/>
    </source>
</evidence>
<evidence type="ECO:0000256" key="4">
    <source>
        <dbReference type="ARBA" id="ARBA00022741"/>
    </source>
</evidence>
<dbReference type="PIRSF" id="PIRSF005719">
    <property type="entry name" value="SMC"/>
    <property type="match status" value="1"/>
</dbReference>
<dbReference type="InterPro" id="IPR027417">
    <property type="entry name" value="P-loop_NTPase"/>
</dbReference>
<feature type="coiled-coil region" evidence="12">
    <location>
        <begin position="766"/>
        <end position="880"/>
    </location>
</feature>
<dbReference type="Gene3D" id="3.40.50.300">
    <property type="entry name" value="P-loop containing nucleotide triphosphate hydrolases"/>
    <property type="match status" value="2"/>
</dbReference>
<dbReference type="Gene3D" id="1.20.5.340">
    <property type="match status" value="1"/>
</dbReference>
<evidence type="ECO:0000256" key="7">
    <source>
        <dbReference type="ARBA" id="ARBA00023054"/>
    </source>
</evidence>
<feature type="compositionally biased region" description="Basic and acidic residues" evidence="13">
    <location>
        <begin position="494"/>
        <end position="504"/>
    </location>
</feature>
<feature type="compositionally biased region" description="Basic and acidic residues" evidence="13">
    <location>
        <begin position="1"/>
        <end position="12"/>
    </location>
</feature>
<feature type="compositionally biased region" description="Acidic residues" evidence="13">
    <location>
        <begin position="1090"/>
        <end position="1107"/>
    </location>
</feature>
<dbReference type="OrthoDB" id="5575062at2759"/>
<dbReference type="Gene3D" id="1.20.1060.20">
    <property type="match status" value="1"/>
</dbReference>
<dbReference type="Gene3D" id="3.30.70.1620">
    <property type="match status" value="1"/>
</dbReference>
<evidence type="ECO:0000256" key="1">
    <source>
        <dbReference type="ARBA" id="ARBA00004123"/>
    </source>
</evidence>
<keyword evidence="6" id="KW-0067">ATP-binding</keyword>
<dbReference type="GO" id="GO:0016887">
    <property type="term" value="F:ATP hydrolysis activity"/>
    <property type="evidence" value="ECO:0007669"/>
    <property type="project" value="InterPro"/>
</dbReference>
<keyword evidence="4" id="KW-0547">Nucleotide-binding</keyword>
<dbReference type="EMBL" id="AZBU02000002">
    <property type="protein sequence ID" value="TKR95528.1"/>
    <property type="molecule type" value="Genomic_DNA"/>
</dbReference>
<accession>A0A4U5PG96</accession>
<name>A0A4U5PG96_STECR</name>
<reference evidence="15 16" key="1">
    <citation type="journal article" date="2015" name="Genome Biol.">
        <title>Comparative genomics of Steinernema reveals deeply conserved gene regulatory networks.</title>
        <authorList>
            <person name="Dillman A.R."/>
            <person name="Macchietto M."/>
            <person name="Porter C.F."/>
            <person name="Rogers A."/>
            <person name="Williams B."/>
            <person name="Antoshechkin I."/>
            <person name="Lee M.M."/>
            <person name="Goodwin Z."/>
            <person name="Lu X."/>
            <person name="Lewis E.E."/>
            <person name="Goodrich-Blair H."/>
            <person name="Stock S.P."/>
            <person name="Adams B.J."/>
            <person name="Sternberg P.W."/>
            <person name="Mortazavi A."/>
        </authorList>
    </citation>
    <scope>NUCLEOTIDE SEQUENCE [LARGE SCALE GENOMIC DNA]</scope>
    <source>
        <strain evidence="15 16">ALL</strain>
    </source>
</reference>
<dbReference type="GO" id="GO:0007076">
    <property type="term" value="P:mitotic chromosome condensation"/>
    <property type="evidence" value="ECO:0007669"/>
    <property type="project" value="TreeGrafter"/>
</dbReference>
<comment type="similarity">
    <text evidence="2">Belongs to the SMC family. SMC4 subfamily.</text>
</comment>
<evidence type="ECO:0000313" key="16">
    <source>
        <dbReference type="Proteomes" id="UP000298663"/>
    </source>
</evidence>
<evidence type="ECO:0000256" key="9">
    <source>
        <dbReference type="ARBA" id="ARBA00023242"/>
    </source>
</evidence>
<dbReference type="InterPro" id="IPR024704">
    <property type="entry name" value="SMC"/>
</dbReference>
<evidence type="ECO:0000256" key="2">
    <source>
        <dbReference type="ARBA" id="ARBA00006005"/>
    </source>
</evidence>
<keyword evidence="9 11" id="KW-0539">Nucleus</keyword>
<evidence type="ECO:0000256" key="13">
    <source>
        <dbReference type="SAM" id="MobiDB-lite"/>
    </source>
</evidence>
<organism evidence="15 16">
    <name type="scientific">Steinernema carpocapsae</name>
    <name type="common">Entomopathogenic nematode</name>
    <dbReference type="NCBI Taxonomy" id="34508"/>
    <lineage>
        <taxon>Eukaryota</taxon>
        <taxon>Metazoa</taxon>
        <taxon>Ecdysozoa</taxon>
        <taxon>Nematoda</taxon>
        <taxon>Chromadorea</taxon>
        <taxon>Rhabditida</taxon>
        <taxon>Tylenchina</taxon>
        <taxon>Panagrolaimomorpha</taxon>
        <taxon>Strongyloidoidea</taxon>
        <taxon>Steinernematidae</taxon>
        <taxon>Steinernema</taxon>
    </lineage>
</organism>
<dbReference type="Proteomes" id="UP000298663">
    <property type="component" value="Unassembled WGS sequence"/>
</dbReference>
<dbReference type="FunFam" id="3.40.50.300:FF:000481">
    <property type="entry name" value="Structural maintenance of chromosomes 4"/>
    <property type="match status" value="1"/>
</dbReference>
<dbReference type="PANTHER" id="PTHR18937:SF172">
    <property type="entry name" value="STRUCTURAL MAINTENANCE OF CHROMOSOMES PROTEIN"/>
    <property type="match status" value="1"/>
</dbReference>
<keyword evidence="10" id="KW-0131">Cell cycle</keyword>
<dbReference type="STRING" id="34508.A0A4U5PG96"/>
<feature type="coiled-coil region" evidence="12">
    <location>
        <begin position="924"/>
        <end position="1028"/>
    </location>
</feature>
<dbReference type="SUPFAM" id="SSF57997">
    <property type="entry name" value="Tropomyosin"/>
    <property type="match status" value="1"/>
</dbReference>
<evidence type="ECO:0000256" key="3">
    <source>
        <dbReference type="ARBA" id="ARBA00022618"/>
    </source>
</evidence>
<reference evidence="15 16" key="2">
    <citation type="journal article" date="2019" name="G3 (Bethesda)">
        <title>Hybrid Assembly of the Genome of the Entomopathogenic Nematode Steinernema carpocapsae Identifies the X-Chromosome.</title>
        <authorList>
            <person name="Serra L."/>
            <person name="Macchietto M."/>
            <person name="Macias-Munoz A."/>
            <person name="McGill C.J."/>
            <person name="Rodriguez I.M."/>
            <person name="Rodriguez B."/>
            <person name="Murad R."/>
            <person name="Mortazavi A."/>
        </authorList>
    </citation>
    <scope>NUCLEOTIDE SEQUENCE [LARGE SCALE GENOMIC DNA]</scope>
    <source>
        <strain evidence="15 16">ALL</strain>
    </source>
</reference>
<keyword evidence="3" id="KW-0132">Cell division</keyword>
<keyword evidence="7 12" id="KW-0175">Coiled coil</keyword>
<dbReference type="PANTHER" id="PTHR18937">
    <property type="entry name" value="STRUCTURAL MAINTENANCE OF CHROMOSOMES SMC FAMILY MEMBER"/>
    <property type="match status" value="1"/>
</dbReference>
<dbReference type="GO" id="GO:0005524">
    <property type="term" value="F:ATP binding"/>
    <property type="evidence" value="ECO:0007669"/>
    <property type="project" value="UniProtKB-KW"/>
</dbReference>
<keyword evidence="16" id="KW-1185">Reference proteome</keyword>
<dbReference type="Gene3D" id="1.10.287.1490">
    <property type="match status" value="1"/>
</dbReference>
<feature type="region of interest" description="Disordered" evidence="13">
    <location>
        <begin position="1377"/>
        <end position="1403"/>
    </location>
</feature>
<dbReference type="InterPro" id="IPR010935">
    <property type="entry name" value="SMC_hinge"/>
</dbReference>
<feature type="compositionally biased region" description="Basic and acidic residues" evidence="13">
    <location>
        <begin position="476"/>
        <end position="487"/>
    </location>
</feature>
<evidence type="ECO:0000256" key="10">
    <source>
        <dbReference type="ARBA" id="ARBA00023306"/>
    </source>
</evidence>
<dbReference type="InterPro" id="IPR036277">
    <property type="entry name" value="SMC_hinge_sf"/>
</dbReference>
<keyword evidence="5" id="KW-0498">Mitosis</keyword>
<dbReference type="FunFam" id="3.40.50.300:FF:000585">
    <property type="entry name" value="Structural maintenance of chromosomes 4"/>
    <property type="match status" value="1"/>
</dbReference>
<feature type="region of interest" description="Disordered" evidence="13">
    <location>
        <begin position="1"/>
        <end position="33"/>
    </location>
</feature>
<dbReference type="GO" id="GO:0000796">
    <property type="term" value="C:condensin complex"/>
    <property type="evidence" value="ECO:0007669"/>
    <property type="project" value="TreeGrafter"/>
</dbReference>
<dbReference type="GO" id="GO:0005634">
    <property type="term" value="C:nucleus"/>
    <property type="evidence" value="ECO:0007669"/>
    <property type="project" value="UniProtKB-SubCell"/>
</dbReference>
<protein>
    <recommendedName>
        <fullName evidence="11">Structural maintenance of chromosomes protein</fullName>
    </recommendedName>
</protein>
<feature type="compositionally biased region" description="Basic and acidic residues" evidence="13">
    <location>
        <begin position="1377"/>
        <end position="1387"/>
    </location>
</feature>
<dbReference type="Pfam" id="PF02463">
    <property type="entry name" value="SMC_N"/>
    <property type="match status" value="1"/>
</dbReference>